<evidence type="ECO:0000256" key="3">
    <source>
        <dbReference type="ARBA" id="ARBA00022617"/>
    </source>
</evidence>
<keyword evidence="5" id="KW-0732">Signal</keyword>
<accession>A0ABD1TQ19</accession>
<dbReference type="SMART" id="SM00768">
    <property type="entry name" value="X8"/>
    <property type="match status" value="1"/>
</dbReference>
<dbReference type="PANTHER" id="PTHR47955">
    <property type="entry name" value="CYTOCHROME P450 FAMILY 71 PROTEIN"/>
    <property type="match status" value="1"/>
</dbReference>
<keyword evidence="10" id="KW-1185">Reference proteome</keyword>
<dbReference type="EMBL" id="JBFOLJ010000008">
    <property type="protein sequence ID" value="KAL2514794.1"/>
    <property type="molecule type" value="Genomic_DNA"/>
</dbReference>
<evidence type="ECO:0000256" key="5">
    <source>
        <dbReference type="ARBA" id="ARBA00022729"/>
    </source>
</evidence>
<feature type="region of interest" description="Disordered" evidence="7">
    <location>
        <begin position="225"/>
        <end position="270"/>
    </location>
</feature>
<evidence type="ECO:0000313" key="10">
    <source>
        <dbReference type="Proteomes" id="UP001604277"/>
    </source>
</evidence>
<keyword evidence="4" id="KW-0479">Metal-binding</keyword>
<reference evidence="10" key="1">
    <citation type="submission" date="2024-07" db="EMBL/GenBank/DDBJ databases">
        <title>Two chromosome-level genome assemblies of Korean endemic species Abeliophyllum distichum and Forsythia ovata (Oleaceae).</title>
        <authorList>
            <person name="Jang H."/>
        </authorList>
    </citation>
    <scope>NUCLEOTIDE SEQUENCE [LARGE SCALE GENOMIC DNA]</scope>
</reference>
<evidence type="ECO:0000256" key="1">
    <source>
        <dbReference type="ARBA" id="ARBA00001971"/>
    </source>
</evidence>
<keyword evidence="3" id="KW-0349">Heme</keyword>
<comment type="caution">
    <text evidence="9">The sequence shown here is derived from an EMBL/GenBank/DDBJ whole genome shotgun (WGS) entry which is preliminary data.</text>
</comment>
<evidence type="ECO:0000256" key="6">
    <source>
        <dbReference type="ARBA" id="ARBA00023004"/>
    </source>
</evidence>
<dbReference type="Pfam" id="PF00067">
    <property type="entry name" value="p450"/>
    <property type="match status" value="1"/>
</dbReference>
<dbReference type="Gene3D" id="1.10.630.10">
    <property type="entry name" value="Cytochrome P450"/>
    <property type="match status" value="1"/>
</dbReference>
<dbReference type="SUPFAM" id="SSF48264">
    <property type="entry name" value="Cytochrome P450"/>
    <property type="match status" value="1"/>
</dbReference>
<feature type="domain" description="X8" evidence="8">
    <location>
        <begin position="1"/>
        <end position="54"/>
    </location>
</feature>
<evidence type="ECO:0000256" key="4">
    <source>
        <dbReference type="ARBA" id="ARBA00022723"/>
    </source>
</evidence>
<evidence type="ECO:0000256" key="2">
    <source>
        <dbReference type="ARBA" id="ARBA00010617"/>
    </source>
</evidence>
<dbReference type="InterPro" id="IPR001128">
    <property type="entry name" value="Cyt_P450"/>
</dbReference>
<keyword evidence="6" id="KW-0408">Iron</keyword>
<evidence type="ECO:0000313" key="9">
    <source>
        <dbReference type="EMBL" id="KAL2514794.1"/>
    </source>
</evidence>
<comment type="similarity">
    <text evidence="2">Belongs to the cytochrome P450 family.</text>
</comment>
<dbReference type="Pfam" id="PF07983">
    <property type="entry name" value="X8"/>
    <property type="match status" value="1"/>
</dbReference>
<gene>
    <name evidence="9" type="ORF">Fot_28765</name>
</gene>
<dbReference type="GO" id="GO:0046872">
    <property type="term" value="F:metal ion binding"/>
    <property type="evidence" value="ECO:0007669"/>
    <property type="project" value="UniProtKB-KW"/>
</dbReference>
<sequence length="270" mass="30261">MQNGPCFQPNTVKDHFNYAVNSYYQKKGQIPQSCNLLNTATVTQSAPTYLNRKSSPTRHILHRSLQALSKCYDPLMMIPLGRVPAVIISFADAAHEIMKNQDVIFSNRPKLSIIDKIIYDSKDIAFAPYGEYWRQKPSLPPSRIYRILYKISPSTITDPERSLEIVDYDIDGDSCYCTLLLKCQLCRWCRTIIVTAATPTITSANFGDSFIEECHFLKLNADADDSNPAATSTSEPLTVVEAPPRSKYPCPFPPILEEPTCDDPKDAAGQ</sequence>
<dbReference type="Proteomes" id="UP001604277">
    <property type="component" value="Unassembled WGS sequence"/>
</dbReference>
<dbReference type="AlphaFoldDB" id="A0ABD1TQ19"/>
<dbReference type="InterPro" id="IPR012946">
    <property type="entry name" value="X8"/>
</dbReference>
<dbReference type="PANTHER" id="PTHR47955:SF15">
    <property type="entry name" value="CYTOCHROME P450 71A2-LIKE"/>
    <property type="match status" value="1"/>
</dbReference>
<organism evidence="9 10">
    <name type="scientific">Forsythia ovata</name>
    <dbReference type="NCBI Taxonomy" id="205694"/>
    <lineage>
        <taxon>Eukaryota</taxon>
        <taxon>Viridiplantae</taxon>
        <taxon>Streptophyta</taxon>
        <taxon>Embryophyta</taxon>
        <taxon>Tracheophyta</taxon>
        <taxon>Spermatophyta</taxon>
        <taxon>Magnoliopsida</taxon>
        <taxon>eudicotyledons</taxon>
        <taxon>Gunneridae</taxon>
        <taxon>Pentapetalae</taxon>
        <taxon>asterids</taxon>
        <taxon>lamiids</taxon>
        <taxon>Lamiales</taxon>
        <taxon>Oleaceae</taxon>
        <taxon>Forsythieae</taxon>
        <taxon>Forsythia</taxon>
    </lineage>
</organism>
<dbReference type="InterPro" id="IPR036396">
    <property type="entry name" value="Cyt_P450_sf"/>
</dbReference>
<evidence type="ECO:0000259" key="8">
    <source>
        <dbReference type="SMART" id="SM00768"/>
    </source>
</evidence>
<protein>
    <submittedName>
        <fullName evidence="9">Cytochrome</fullName>
    </submittedName>
</protein>
<proteinExistence type="inferred from homology"/>
<name>A0ABD1TQ19_9LAMI</name>
<comment type="cofactor">
    <cofactor evidence="1">
        <name>heme</name>
        <dbReference type="ChEBI" id="CHEBI:30413"/>
    </cofactor>
</comment>
<evidence type="ECO:0000256" key="7">
    <source>
        <dbReference type="SAM" id="MobiDB-lite"/>
    </source>
</evidence>